<dbReference type="InterPro" id="IPR036249">
    <property type="entry name" value="Thioredoxin-like_sf"/>
</dbReference>
<dbReference type="GO" id="GO:0006457">
    <property type="term" value="P:protein folding"/>
    <property type="evidence" value="ECO:0007669"/>
    <property type="project" value="TreeGrafter"/>
</dbReference>
<evidence type="ECO:0000256" key="2">
    <source>
        <dbReference type="SAM" id="MobiDB-lite"/>
    </source>
</evidence>
<proteinExistence type="inferred from homology"/>
<dbReference type="Gene3D" id="3.40.30.10">
    <property type="entry name" value="Glutaredoxin"/>
    <property type="match status" value="3"/>
</dbReference>
<feature type="chain" id="PRO_5001629982" description="Thioredoxin domain-containing protein" evidence="3">
    <location>
        <begin position="19"/>
        <end position="369"/>
    </location>
</feature>
<evidence type="ECO:0000256" key="3">
    <source>
        <dbReference type="SAM" id="SignalP"/>
    </source>
</evidence>
<dbReference type="OrthoDB" id="427280at2759"/>
<feature type="compositionally biased region" description="Acidic residues" evidence="2">
    <location>
        <begin position="330"/>
        <end position="340"/>
    </location>
</feature>
<name>A0A066X7Y3_COLSU</name>
<feature type="signal peptide" evidence="3">
    <location>
        <begin position="1"/>
        <end position="18"/>
    </location>
</feature>
<dbReference type="PANTHER" id="PTHR18929">
    <property type="entry name" value="PROTEIN DISULFIDE ISOMERASE"/>
    <property type="match status" value="1"/>
</dbReference>
<evidence type="ECO:0000259" key="4">
    <source>
        <dbReference type="Pfam" id="PF00085"/>
    </source>
</evidence>
<dbReference type="Pfam" id="PF00085">
    <property type="entry name" value="Thioredoxin"/>
    <property type="match status" value="1"/>
</dbReference>
<organism evidence="5 6">
    <name type="scientific">Colletotrichum sublineola</name>
    <name type="common">Sorghum anthracnose fungus</name>
    <dbReference type="NCBI Taxonomy" id="1173701"/>
    <lineage>
        <taxon>Eukaryota</taxon>
        <taxon>Fungi</taxon>
        <taxon>Dikarya</taxon>
        <taxon>Ascomycota</taxon>
        <taxon>Pezizomycotina</taxon>
        <taxon>Sordariomycetes</taxon>
        <taxon>Hypocreomycetidae</taxon>
        <taxon>Glomerellales</taxon>
        <taxon>Glomerellaceae</taxon>
        <taxon>Colletotrichum</taxon>
        <taxon>Colletotrichum graminicola species complex</taxon>
    </lineage>
</organism>
<dbReference type="OMA" id="NNAIGAM"/>
<dbReference type="STRING" id="1173701.A0A066X7Y3"/>
<dbReference type="CDD" id="cd02961">
    <property type="entry name" value="PDI_a_family"/>
    <property type="match status" value="1"/>
</dbReference>
<dbReference type="CDD" id="cd02982">
    <property type="entry name" value="PDI_b'_family"/>
    <property type="match status" value="1"/>
</dbReference>
<dbReference type="SUPFAM" id="SSF52833">
    <property type="entry name" value="Thioredoxin-like"/>
    <property type="match status" value="2"/>
</dbReference>
<dbReference type="eggNOG" id="KOG0190">
    <property type="taxonomic scope" value="Eukaryota"/>
</dbReference>
<feature type="region of interest" description="Disordered" evidence="2">
    <location>
        <begin position="319"/>
        <end position="369"/>
    </location>
</feature>
<sequence length="369" mass="40591">MAFKAVLPLLALAGTGLGWQHKTEAQVRDALKSNEFSLLLRDTSKALEQHWSAVEEAIPTALSVDCPASPSLCADLDVVSFPAIRLYRQDGTKHHFRGPRKASEIAAFVRRMLRPAVTLLDKEESATAFRDEDDVVIIAHAAESETNLRERFAAMAERYRDRHTFGLVTIDEAPGRIGCYNNGDGAYHMTSELDEVGAMEGLLRTCASQLVPRLTRRNEAEHMSTGKSLAYFFSKKGGDLDAWTSAVKPLARKYHEYITFVTVDLGEYPEMPALFGLHADAAEGFALQNPSVGLAFPFKGGKITVEAMDRHILDISEGNADAWQVGSPAPEEEEEEEEQEGAPAQAGEDEKKSENEETRENAASAHDEL</sequence>
<dbReference type="GO" id="GO:0003756">
    <property type="term" value="F:protein disulfide isomerase activity"/>
    <property type="evidence" value="ECO:0007669"/>
    <property type="project" value="TreeGrafter"/>
</dbReference>
<dbReference type="InterPro" id="IPR013766">
    <property type="entry name" value="Thioredoxin_domain"/>
</dbReference>
<evidence type="ECO:0000313" key="6">
    <source>
        <dbReference type="Proteomes" id="UP000027238"/>
    </source>
</evidence>
<keyword evidence="6" id="KW-1185">Reference proteome</keyword>
<comment type="caution">
    <text evidence="5">The sequence shown here is derived from an EMBL/GenBank/DDBJ whole genome shotgun (WGS) entry which is preliminary data.</text>
</comment>
<dbReference type="AlphaFoldDB" id="A0A066X7Y3"/>
<feature type="domain" description="Thioredoxin" evidence="4">
    <location>
        <begin position="46"/>
        <end position="110"/>
    </location>
</feature>
<dbReference type="HOGENOM" id="CLU_025879_0_0_1"/>
<dbReference type="GO" id="GO:0005783">
    <property type="term" value="C:endoplasmic reticulum"/>
    <property type="evidence" value="ECO:0007669"/>
    <property type="project" value="TreeGrafter"/>
</dbReference>
<dbReference type="Pfam" id="PF13848">
    <property type="entry name" value="Thioredoxin_6"/>
    <property type="match status" value="1"/>
</dbReference>
<accession>A0A066X7Y3</accession>
<feature type="compositionally biased region" description="Basic and acidic residues" evidence="2">
    <location>
        <begin position="348"/>
        <end position="369"/>
    </location>
</feature>
<dbReference type="EMBL" id="JMSE01001068">
    <property type="protein sequence ID" value="KDN65062.1"/>
    <property type="molecule type" value="Genomic_DNA"/>
</dbReference>
<keyword evidence="3" id="KW-0732">Signal</keyword>
<dbReference type="Proteomes" id="UP000027238">
    <property type="component" value="Unassembled WGS sequence"/>
</dbReference>
<dbReference type="GO" id="GO:0034976">
    <property type="term" value="P:response to endoplasmic reticulum stress"/>
    <property type="evidence" value="ECO:0007669"/>
    <property type="project" value="TreeGrafter"/>
</dbReference>
<protein>
    <recommendedName>
        <fullName evidence="4">Thioredoxin domain-containing protein</fullName>
    </recommendedName>
</protein>
<comment type="similarity">
    <text evidence="1">Belongs to the protein disulfide isomerase family.</text>
</comment>
<evidence type="ECO:0000313" key="5">
    <source>
        <dbReference type="EMBL" id="KDN65062.1"/>
    </source>
</evidence>
<evidence type="ECO:0000256" key="1">
    <source>
        <dbReference type="ARBA" id="ARBA00006347"/>
    </source>
</evidence>
<gene>
    <name evidence="5" type="ORF">CSUB01_10698</name>
</gene>
<reference evidence="6" key="1">
    <citation type="journal article" date="2014" name="Genome Announc.">
        <title>Draft genome sequence of Colletotrichum sublineola, a destructive pathogen of cultivated sorghum.</title>
        <authorList>
            <person name="Baroncelli R."/>
            <person name="Sanz-Martin J.M."/>
            <person name="Rech G.E."/>
            <person name="Sukno S.A."/>
            <person name="Thon M.R."/>
        </authorList>
    </citation>
    <scope>NUCLEOTIDE SEQUENCE [LARGE SCALE GENOMIC DNA]</scope>
    <source>
        <strain evidence="6">TX430BB</strain>
    </source>
</reference>